<comment type="caution">
    <text evidence="2">The sequence shown here is derived from an EMBL/GenBank/DDBJ whole genome shotgun (WGS) entry which is preliminary data.</text>
</comment>
<keyword evidence="1" id="KW-0812">Transmembrane</keyword>
<organism evidence="2 3">
    <name type="scientific">Actinophytocola oryzae</name>
    <dbReference type="NCBI Taxonomy" id="502181"/>
    <lineage>
        <taxon>Bacteria</taxon>
        <taxon>Bacillati</taxon>
        <taxon>Actinomycetota</taxon>
        <taxon>Actinomycetes</taxon>
        <taxon>Pseudonocardiales</taxon>
        <taxon>Pseudonocardiaceae</taxon>
    </lineage>
</organism>
<accession>A0A4R7VHK3</accession>
<evidence type="ECO:0000256" key="1">
    <source>
        <dbReference type="SAM" id="Phobius"/>
    </source>
</evidence>
<reference evidence="2 3" key="1">
    <citation type="submission" date="2019-03" db="EMBL/GenBank/DDBJ databases">
        <title>Genomic Encyclopedia of Archaeal and Bacterial Type Strains, Phase II (KMG-II): from individual species to whole genera.</title>
        <authorList>
            <person name="Goeker M."/>
        </authorList>
    </citation>
    <scope>NUCLEOTIDE SEQUENCE [LARGE SCALE GENOMIC DNA]</scope>
    <source>
        <strain evidence="2 3">DSM 45499</strain>
    </source>
</reference>
<gene>
    <name evidence="2" type="ORF">CLV71_108186</name>
</gene>
<evidence type="ECO:0000313" key="3">
    <source>
        <dbReference type="Proteomes" id="UP000294927"/>
    </source>
</evidence>
<dbReference type="EMBL" id="SOCP01000008">
    <property type="protein sequence ID" value="TDV48826.1"/>
    <property type="molecule type" value="Genomic_DNA"/>
</dbReference>
<keyword evidence="3" id="KW-1185">Reference proteome</keyword>
<protein>
    <submittedName>
        <fullName evidence="2">Uncharacterized protein</fullName>
    </submittedName>
</protein>
<dbReference type="Proteomes" id="UP000294927">
    <property type="component" value="Unassembled WGS sequence"/>
</dbReference>
<feature type="transmembrane region" description="Helical" evidence="1">
    <location>
        <begin position="31"/>
        <end position="50"/>
    </location>
</feature>
<evidence type="ECO:0000313" key="2">
    <source>
        <dbReference type="EMBL" id="TDV48826.1"/>
    </source>
</evidence>
<name>A0A4R7VHK3_9PSEU</name>
<keyword evidence="1" id="KW-1133">Transmembrane helix</keyword>
<keyword evidence="1" id="KW-0472">Membrane</keyword>
<sequence length="59" mass="5860">MIVGLVAVLLGGVWALQGAGVIGGSGMSNSTTWLVIGIVLVVVGLGLVAVGTRSTRRRA</sequence>
<dbReference type="AlphaFoldDB" id="A0A4R7VHK3"/>
<proteinExistence type="predicted"/>